<dbReference type="PANTHER" id="PTHR46825">
    <property type="entry name" value="D-ALANYL-D-ALANINE-CARBOXYPEPTIDASE/ENDOPEPTIDASE AMPH"/>
    <property type="match status" value="1"/>
</dbReference>
<organism evidence="3">
    <name type="scientific">freshwater metagenome</name>
    <dbReference type="NCBI Taxonomy" id="449393"/>
    <lineage>
        <taxon>unclassified sequences</taxon>
        <taxon>metagenomes</taxon>
        <taxon>ecological metagenomes</taxon>
    </lineage>
</organism>
<accession>A0A6J7IE94</accession>
<name>A0A6J7IE94_9ZZZZ</name>
<dbReference type="AlphaFoldDB" id="A0A6J7IE94"/>
<feature type="domain" description="Beta-lactamase-related" evidence="2">
    <location>
        <begin position="16"/>
        <end position="333"/>
    </location>
</feature>
<sequence length="454" mass="50256">MTDLSVQARAIVEERVTALRAEMAIPGVAVRVMRDGETIADYTTGERWLGGPEPDSATVFRIASMTKSFTASAVLLLRDRGLLRLDDAVAQFLPVTQVDGLPITIRDLLTMNAGLPTDDPWGDRMESLPYADFDVMVAEGLSFTHIPRTGFEYSNAGYALLGRVISRVSGVDYLDFVRTELLEPLDMLDSRFDAEDVPTAQRAIGYAQFDAGLTALPMVRPGSFSAMGGLHSTTADLQKWVNGFLGLGEHPLSLLTRKEMQHSMNWARTSVLGDRTITASYAYGLMTDDNSALGRFVHHSGGYPGYGSHMRWHPQSGWAIVLLGNRTYANMRRVGEECMNALVEQFPRPAEPELWSRTREAMSVCERLLTQWDDALADEWCAVNVDLDRPRAERRAEWQRVGEGIDSPQRGAVTSQSPAHASWTVRDGETQVSLEVLLSPENPSLIQHLAARRS</sequence>
<dbReference type="InterPro" id="IPR012338">
    <property type="entry name" value="Beta-lactam/transpept-like"/>
</dbReference>
<dbReference type="Pfam" id="PF00144">
    <property type="entry name" value="Beta-lactamase"/>
    <property type="match status" value="1"/>
</dbReference>
<dbReference type="InterPro" id="IPR050491">
    <property type="entry name" value="AmpC-like"/>
</dbReference>
<dbReference type="InterPro" id="IPR001466">
    <property type="entry name" value="Beta-lactam-related"/>
</dbReference>
<reference evidence="3" key="1">
    <citation type="submission" date="2020-05" db="EMBL/GenBank/DDBJ databases">
        <authorList>
            <person name="Chiriac C."/>
            <person name="Salcher M."/>
            <person name="Ghai R."/>
            <person name="Kavagutti S V."/>
        </authorList>
    </citation>
    <scope>NUCLEOTIDE SEQUENCE</scope>
</reference>
<proteinExistence type="predicted"/>
<gene>
    <name evidence="3" type="ORF">UFOPK3610_01828</name>
</gene>
<dbReference type="PANTHER" id="PTHR46825:SF9">
    <property type="entry name" value="BETA-LACTAMASE-RELATED DOMAIN-CONTAINING PROTEIN"/>
    <property type="match status" value="1"/>
</dbReference>
<dbReference type="Gene3D" id="3.40.710.10">
    <property type="entry name" value="DD-peptidase/beta-lactamase superfamily"/>
    <property type="match status" value="1"/>
</dbReference>
<evidence type="ECO:0000313" key="3">
    <source>
        <dbReference type="EMBL" id="CAB4928886.1"/>
    </source>
</evidence>
<dbReference type="SUPFAM" id="SSF56601">
    <property type="entry name" value="beta-lactamase/transpeptidase-like"/>
    <property type="match status" value="1"/>
</dbReference>
<dbReference type="EMBL" id="CAFBMR010000119">
    <property type="protein sequence ID" value="CAB4928886.1"/>
    <property type="molecule type" value="Genomic_DNA"/>
</dbReference>
<evidence type="ECO:0000259" key="2">
    <source>
        <dbReference type="Pfam" id="PF00144"/>
    </source>
</evidence>
<feature type="region of interest" description="Disordered" evidence="1">
    <location>
        <begin position="402"/>
        <end position="425"/>
    </location>
</feature>
<evidence type="ECO:0000256" key="1">
    <source>
        <dbReference type="SAM" id="MobiDB-lite"/>
    </source>
</evidence>
<protein>
    <submittedName>
        <fullName evidence="3">Unannotated protein</fullName>
    </submittedName>
</protein>